<keyword evidence="3" id="KW-1185">Reference proteome</keyword>
<dbReference type="OrthoDB" id="10365746at2759"/>
<evidence type="ECO:0000313" key="3">
    <source>
        <dbReference type="Proteomes" id="UP000591131"/>
    </source>
</evidence>
<evidence type="ECO:0000313" key="2">
    <source>
        <dbReference type="EMBL" id="KAF4664538.1"/>
    </source>
</evidence>
<dbReference type="AlphaFoldDB" id="A0A7J6LZ14"/>
<name>A0A7J6LZ14_PERCH</name>
<protein>
    <submittedName>
        <fullName evidence="2">Uncharacterized protein</fullName>
    </submittedName>
</protein>
<dbReference type="EMBL" id="JAAPAO010000285">
    <property type="protein sequence ID" value="KAF4664538.1"/>
    <property type="molecule type" value="Genomic_DNA"/>
</dbReference>
<evidence type="ECO:0000256" key="1">
    <source>
        <dbReference type="SAM" id="MobiDB-lite"/>
    </source>
</evidence>
<proteinExistence type="predicted"/>
<dbReference type="Proteomes" id="UP000591131">
    <property type="component" value="Unassembled WGS sequence"/>
</dbReference>
<accession>A0A7J6LZ14</accession>
<reference evidence="2 3" key="1">
    <citation type="submission" date="2020-04" db="EMBL/GenBank/DDBJ databases">
        <title>Perkinsus chesapeaki whole genome sequence.</title>
        <authorList>
            <person name="Bogema D.R."/>
        </authorList>
    </citation>
    <scope>NUCLEOTIDE SEQUENCE [LARGE SCALE GENOMIC DNA]</scope>
    <source>
        <strain evidence="2">ATCC PRA-425</strain>
    </source>
</reference>
<feature type="compositionally biased region" description="Low complexity" evidence="1">
    <location>
        <begin position="37"/>
        <end position="49"/>
    </location>
</feature>
<feature type="region of interest" description="Disordered" evidence="1">
    <location>
        <begin position="160"/>
        <end position="191"/>
    </location>
</feature>
<feature type="compositionally biased region" description="Basic residues" evidence="1">
    <location>
        <begin position="180"/>
        <end position="191"/>
    </location>
</feature>
<sequence length="191" mass="21209">MRVLDSCEHELLNWEVLEILEQERSSLEKDTNVLATSPSSPDSSEGGSPRAEVVGPAEEDEPSHDELRMENLFKRLGSYLTDDLQTDNLRLDRIPKALALLNSHGLPQQCSCELLNNSRLCANSDVYVYAAIESVPNVSEETLEAARNIVNFVLGSDDVSEEDMVGPLGLSVDGDETQPKRPRRTSNRNDR</sequence>
<gene>
    <name evidence="2" type="ORF">FOL47_005084</name>
</gene>
<organism evidence="2 3">
    <name type="scientific">Perkinsus chesapeaki</name>
    <name type="common">Clam parasite</name>
    <name type="synonym">Perkinsus andrewsi</name>
    <dbReference type="NCBI Taxonomy" id="330153"/>
    <lineage>
        <taxon>Eukaryota</taxon>
        <taxon>Sar</taxon>
        <taxon>Alveolata</taxon>
        <taxon>Perkinsozoa</taxon>
        <taxon>Perkinsea</taxon>
        <taxon>Perkinsida</taxon>
        <taxon>Perkinsidae</taxon>
        <taxon>Perkinsus</taxon>
    </lineage>
</organism>
<feature type="region of interest" description="Disordered" evidence="1">
    <location>
        <begin position="28"/>
        <end position="65"/>
    </location>
</feature>
<comment type="caution">
    <text evidence="2">The sequence shown here is derived from an EMBL/GenBank/DDBJ whole genome shotgun (WGS) entry which is preliminary data.</text>
</comment>